<feature type="binding site" evidence="5">
    <location>
        <position position="69"/>
    </location>
    <ligand>
        <name>a divalent metal cation</name>
        <dbReference type="ChEBI" id="CHEBI:60240"/>
        <label>1</label>
    </ligand>
</feature>
<dbReference type="GO" id="GO:0005737">
    <property type="term" value="C:cytoplasm"/>
    <property type="evidence" value="ECO:0007669"/>
    <property type="project" value="TreeGrafter"/>
</dbReference>
<keyword evidence="3 4" id="KW-0479">Metal-binding</keyword>
<evidence type="ECO:0000256" key="4">
    <source>
        <dbReference type="PIRNR" id="PIRNR037489"/>
    </source>
</evidence>
<reference evidence="6" key="1">
    <citation type="submission" date="2021-04" db="EMBL/GenBank/DDBJ databases">
        <title>Isolation and polyphasic classification of algal microorganism.</title>
        <authorList>
            <person name="Wang S."/>
        </authorList>
    </citation>
    <scope>NUCLEOTIDE SEQUENCE</scope>
    <source>
        <strain evidence="6">720a</strain>
    </source>
</reference>
<dbReference type="Gene3D" id="3.40.1390.30">
    <property type="entry name" value="NIF3 (NGG1p interacting factor 3)-like"/>
    <property type="match status" value="2"/>
</dbReference>
<comment type="caution">
    <text evidence="6">The sequence shown here is derived from an EMBL/GenBank/DDBJ whole genome shotgun (WGS) entry which is preliminary data.</text>
</comment>
<dbReference type="Pfam" id="PF01784">
    <property type="entry name" value="DUF34_NIF3"/>
    <property type="match status" value="1"/>
</dbReference>
<dbReference type="InterPro" id="IPR002678">
    <property type="entry name" value="DUF34/NIF3"/>
</dbReference>
<sequence length="369" mass="41283">MKQQIMMNDVFKIIEDLAPKSLAYEWDNVGLQIGSANKPVKKIMITLDVLERVVDEAIEKDVNLIIAHHPLLFKPLKQVNYDSPSGRILQKLIKYDITVYAAHTNLDVASGGVNDTLCSVLDLQSRRVLLDEKAKKLLKLAIYVPNTHEEQVREAISEAGAGHIGEYSHCTFKTQGQGTFKPLDGTNPFIGTKGKLEYVDEVKLETIVPEGILSAVLKEMEKAHPYEEVAYDIFPLENEGDRIGIGRIGELDRTMTLEEFCKMIKVKLEVSQLRVTGDLSKPVKTVAVLGGSGEKYIHQAKKKGADVYITGDMTFHTAQDAWQMGLAVIDPGHYMEKVMKQSVKAYLEEKLHDVNIILSNTNTDPFQFI</sequence>
<feature type="binding site" evidence="5">
    <location>
        <position position="107"/>
    </location>
    <ligand>
        <name>a divalent metal cation</name>
        <dbReference type="ChEBI" id="CHEBI:60240"/>
        <label>1</label>
    </ligand>
</feature>
<dbReference type="InterPro" id="IPR036069">
    <property type="entry name" value="DUF34/NIF3_sf"/>
</dbReference>
<dbReference type="PANTHER" id="PTHR13799">
    <property type="entry name" value="NGG1 INTERACTING FACTOR 3"/>
    <property type="match status" value="1"/>
</dbReference>
<dbReference type="Proteomes" id="UP000675284">
    <property type="component" value="Unassembled WGS sequence"/>
</dbReference>
<dbReference type="RefSeq" id="WP_026681168.1">
    <property type="nucleotide sequence ID" value="NZ_BAAACY010000131.1"/>
</dbReference>
<accession>A0A941DZH8</accession>
<dbReference type="PIRSF" id="PIRSF037489">
    <property type="entry name" value="UCP037489_NIF3_YqfO"/>
    <property type="match status" value="1"/>
</dbReference>
<dbReference type="InterPro" id="IPR015867">
    <property type="entry name" value="N-reg_PII/ATP_PRibTrfase_C"/>
</dbReference>
<name>A0A941DZH8_9BACI</name>
<dbReference type="FunFam" id="3.40.1390.30:FF:000001">
    <property type="entry name" value="GTP cyclohydrolase 1 type 2"/>
    <property type="match status" value="1"/>
</dbReference>
<dbReference type="GO" id="GO:0046872">
    <property type="term" value="F:metal ion binding"/>
    <property type="evidence" value="ECO:0007669"/>
    <property type="project" value="UniProtKB-UniRule"/>
</dbReference>
<dbReference type="SUPFAM" id="SSF102705">
    <property type="entry name" value="NIF3 (NGG1p interacting factor 3)-like"/>
    <property type="match status" value="1"/>
</dbReference>
<evidence type="ECO:0000313" key="6">
    <source>
        <dbReference type="EMBL" id="MBR7797008.1"/>
    </source>
</evidence>
<evidence type="ECO:0000256" key="1">
    <source>
        <dbReference type="ARBA" id="ARBA00006964"/>
    </source>
</evidence>
<evidence type="ECO:0000256" key="3">
    <source>
        <dbReference type="ARBA" id="ARBA00022723"/>
    </source>
</evidence>
<dbReference type="FunFam" id="3.30.70.120:FF:000006">
    <property type="entry name" value="GTP cyclohydrolase 1 type 2 homolog"/>
    <property type="match status" value="1"/>
</dbReference>
<evidence type="ECO:0000256" key="2">
    <source>
        <dbReference type="ARBA" id="ARBA00022112"/>
    </source>
</evidence>
<keyword evidence="7" id="KW-1185">Reference proteome</keyword>
<proteinExistence type="inferred from homology"/>
<dbReference type="InterPro" id="IPR017221">
    <property type="entry name" value="DUF34/NIF3_bac"/>
</dbReference>
<dbReference type="AlphaFoldDB" id="A0A941DZH8"/>
<feature type="binding site" evidence="5">
    <location>
        <position position="68"/>
    </location>
    <ligand>
        <name>a divalent metal cation</name>
        <dbReference type="ChEBI" id="CHEBI:60240"/>
        <label>1</label>
    </ligand>
</feature>
<dbReference type="EMBL" id="JAGSOT010000040">
    <property type="protein sequence ID" value="MBR7797008.1"/>
    <property type="molecule type" value="Genomic_DNA"/>
</dbReference>
<dbReference type="NCBIfam" id="TIGR00486">
    <property type="entry name" value="YbgI_SA1388"/>
    <property type="match status" value="1"/>
</dbReference>
<evidence type="ECO:0000256" key="5">
    <source>
        <dbReference type="PIRSR" id="PIRSR602678-1"/>
    </source>
</evidence>
<comment type="similarity">
    <text evidence="1 4">Belongs to the GTP cyclohydrolase I type 2/NIF3 family.</text>
</comment>
<dbReference type="Gene3D" id="3.30.70.120">
    <property type="match status" value="1"/>
</dbReference>
<feature type="binding site" evidence="5">
    <location>
        <position position="336"/>
    </location>
    <ligand>
        <name>a divalent metal cation</name>
        <dbReference type="ChEBI" id="CHEBI:60240"/>
        <label>1</label>
    </ligand>
</feature>
<protein>
    <recommendedName>
        <fullName evidence="2 4">GTP cyclohydrolase 1 type 2 homolog</fullName>
    </recommendedName>
</protein>
<evidence type="ECO:0000313" key="7">
    <source>
        <dbReference type="Proteomes" id="UP000675284"/>
    </source>
</evidence>
<organism evidence="6 7">
    <name type="scientific">Virgibacillus salarius</name>
    <dbReference type="NCBI Taxonomy" id="447199"/>
    <lineage>
        <taxon>Bacteria</taxon>
        <taxon>Bacillati</taxon>
        <taxon>Bacillota</taxon>
        <taxon>Bacilli</taxon>
        <taxon>Bacillales</taxon>
        <taxon>Bacillaceae</taxon>
        <taxon>Virgibacillus</taxon>
    </lineage>
</organism>
<feature type="binding site" evidence="5">
    <location>
        <position position="333"/>
    </location>
    <ligand>
        <name>a divalent metal cation</name>
        <dbReference type="ChEBI" id="CHEBI:60240"/>
        <label>1</label>
    </ligand>
</feature>
<dbReference type="PANTHER" id="PTHR13799:SF14">
    <property type="entry name" value="GTP CYCLOHYDROLASE 1 TYPE 2 HOMOLOG"/>
    <property type="match status" value="1"/>
</dbReference>
<gene>
    <name evidence="6" type="ORF">KCX74_13245</name>
</gene>